<evidence type="ECO:0000256" key="4">
    <source>
        <dbReference type="ARBA" id="ARBA00023136"/>
    </source>
</evidence>
<evidence type="ECO:0000256" key="5">
    <source>
        <dbReference type="SAM" id="Phobius"/>
    </source>
</evidence>
<feature type="transmembrane region" description="Helical" evidence="5">
    <location>
        <begin position="187"/>
        <end position="210"/>
    </location>
</feature>
<comment type="subcellular location">
    <subcellularLocation>
        <location evidence="1">Membrane</location>
        <topology evidence="1">Multi-pass membrane protein</topology>
    </subcellularLocation>
</comment>
<keyword evidence="3 5" id="KW-1133">Transmembrane helix</keyword>
<keyword evidence="4 5" id="KW-0472">Membrane</keyword>
<keyword evidence="8" id="KW-1185">Reference proteome</keyword>
<evidence type="ECO:0000259" key="6">
    <source>
        <dbReference type="Pfam" id="PF04932"/>
    </source>
</evidence>
<feature type="transmembrane region" description="Helical" evidence="5">
    <location>
        <begin position="107"/>
        <end position="127"/>
    </location>
</feature>
<feature type="domain" description="O-antigen ligase-related" evidence="6">
    <location>
        <begin position="222"/>
        <end position="361"/>
    </location>
</feature>
<dbReference type="RefSeq" id="WP_147830457.1">
    <property type="nucleotide sequence ID" value="NZ_BPQG01000008.1"/>
</dbReference>
<feature type="transmembrane region" description="Helical" evidence="5">
    <location>
        <begin position="253"/>
        <end position="274"/>
    </location>
</feature>
<feature type="transmembrane region" description="Helical" evidence="5">
    <location>
        <begin position="216"/>
        <end position="232"/>
    </location>
</feature>
<accession>A0ABQ4QD66</accession>
<dbReference type="InterPro" id="IPR007016">
    <property type="entry name" value="O-antigen_ligase-rel_domated"/>
</dbReference>
<feature type="transmembrane region" description="Helical" evidence="5">
    <location>
        <begin position="74"/>
        <end position="98"/>
    </location>
</feature>
<dbReference type="Proteomes" id="UP001055117">
    <property type="component" value="Unassembled WGS sequence"/>
</dbReference>
<comment type="caution">
    <text evidence="7">The sequence shown here is derived from an EMBL/GenBank/DDBJ whole genome shotgun (WGS) entry which is preliminary data.</text>
</comment>
<evidence type="ECO:0000313" key="8">
    <source>
        <dbReference type="Proteomes" id="UP001055117"/>
    </source>
</evidence>
<evidence type="ECO:0000256" key="3">
    <source>
        <dbReference type="ARBA" id="ARBA00022989"/>
    </source>
</evidence>
<evidence type="ECO:0000256" key="2">
    <source>
        <dbReference type="ARBA" id="ARBA00022692"/>
    </source>
</evidence>
<keyword evidence="2 5" id="KW-0812">Transmembrane</keyword>
<feature type="transmembrane region" description="Helical" evidence="5">
    <location>
        <begin position="139"/>
        <end position="167"/>
    </location>
</feature>
<proteinExistence type="predicted"/>
<reference evidence="7 8" key="1">
    <citation type="journal article" date="2021" name="Front. Microbiol.">
        <title>Comprehensive Comparative Genomics and Phenotyping of Methylobacterium Species.</title>
        <authorList>
            <person name="Alessa O."/>
            <person name="Ogura Y."/>
            <person name="Fujitani Y."/>
            <person name="Takami H."/>
            <person name="Hayashi T."/>
            <person name="Sahin N."/>
            <person name="Tani A."/>
        </authorList>
    </citation>
    <scope>NUCLEOTIDE SEQUENCE [LARGE SCALE GENOMIC DNA]</scope>
    <source>
        <strain evidence="7 8">DSM 23679</strain>
    </source>
</reference>
<evidence type="ECO:0000256" key="1">
    <source>
        <dbReference type="ARBA" id="ARBA00004141"/>
    </source>
</evidence>
<feature type="transmembrane region" description="Helical" evidence="5">
    <location>
        <begin position="31"/>
        <end position="54"/>
    </location>
</feature>
<feature type="transmembrane region" description="Helical" evidence="5">
    <location>
        <begin position="396"/>
        <end position="413"/>
    </location>
</feature>
<organism evidence="7 8">
    <name type="scientific">Methylobacterium cerastii</name>
    <dbReference type="NCBI Taxonomy" id="932741"/>
    <lineage>
        <taxon>Bacteria</taxon>
        <taxon>Pseudomonadati</taxon>
        <taxon>Pseudomonadota</taxon>
        <taxon>Alphaproteobacteria</taxon>
        <taxon>Hyphomicrobiales</taxon>
        <taxon>Methylobacteriaceae</taxon>
        <taxon>Methylobacterium</taxon>
    </lineage>
</organism>
<sequence length="425" mass="44456">MRIAQGGIVPAEPQRAVPASGGVSLSRLDRLVILGVGFALQFNVMTSTFGLPFLRLSDALPFLTIPYFLLRPRILSTLLARALPIGVVVLLLVASLVAKADVQQGDLYLTLVLLLYFVQATQLVILLREPAAADSFAVGTLLGFAGSLLVLVAASAGIELTAVGLAVPTDGLEPEFVLFMKDKLGGLWTAGNETGHVFALAGAAAAYLWYRTGRSAIYVAYFAGLLVSFPLTNNRAGLILPAIVLGLILRKSVSVYAVLSGAAVVCGLVMLFSATGYAPVPEQLQSAIEKRFVADSHADSNILERLDSTAAGLQLAATHPLGLGNVAKENQLLMMAGVGTPHNAVVTLALQSGVLVALAFLVGTVRIVLSPQRFGPLVFYTVLFMVPSLMFEELSINPVFLFGFALVLAAAAVTRAGSPAAAEAS</sequence>
<protein>
    <recommendedName>
        <fullName evidence="6">O-antigen ligase-related domain-containing protein</fullName>
    </recommendedName>
</protein>
<feature type="transmembrane region" description="Helical" evidence="5">
    <location>
        <begin position="344"/>
        <end position="362"/>
    </location>
</feature>
<name>A0ABQ4QD66_9HYPH</name>
<dbReference type="EMBL" id="BPQG01000008">
    <property type="protein sequence ID" value="GJD43031.1"/>
    <property type="molecule type" value="Genomic_DNA"/>
</dbReference>
<gene>
    <name evidence="7" type="ORF">AFCDBAGC_0873</name>
</gene>
<dbReference type="Pfam" id="PF04932">
    <property type="entry name" value="Wzy_C"/>
    <property type="match status" value="1"/>
</dbReference>
<evidence type="ECO:0000313" key="7">
    <source>
        <dbReference type="EMBL" id="GJD43031.1"/>
    </source>
</evidence>
<feature type="transmembrane region" description="Helical" evidence="5">
    <location>
        <begin position="374"/>
        <end position="390"/>
    </location>
</feature>